<gene>
    <name evidence="3" type="ORF">RHSIM_Rhsim09G0098600</name>
</gene>
<evidence type="ECO:0000256" key="2">
    <source>
        <dbReference type="SAM" id="Phobius"/>
    </source>
</evidence>
<proteinExistence type="predicted"/>
<feature type="region of interest" description="Disordered" evidence="1">
    <location>
        <begin position="23"/>
        <end position="42"/>
    </location>
</feature>
<evidence type="ECO:0000313" key="3">
    <source>
        <dbReference type="EMBL" id="KAF7132347.1"/>
    </source>
</evidence>
<keyword evidence="4" id="KW-1185">Reference proteome</keyword>
<name>A0A834LEH3_RHOSS</name>
<comment type="caution">
    <text evidence="3">The sequence shown here is derived from an EMBL/GenBank/DDBJ whole genome shotgun (WGS) entry which is preliminary data.</text>
</comment>
<reference evidence="3" key="1">
    <citation type="submission" date="2019-11" db="EMBL/GenBank/DDBJ databases">
        <authorList>
            <person name="Liu Y."/>
            <person name="Hou J."/>
            <person name="Li T.-Q."/>
            <person name="Guan C.-H."/>
            <person name="Wu X."/>
            <person name="Wu H.-Z."/>
            <person name="Ling F."/>
            <person name="Zhang R."/>
            <person name="Shi X.-G."/>
            <person name="Ren J.-P."/>
            <person name="Chen E.-F."/>
            <person name="Sun J.-M."/>
        </authorList>
    </citation>
    <scope>NUCLEOTIDE SEQUENCE</scope>
    <source>
        <strain evidence="3">Adult_tree_wgs_1</strain>
        <tissue evidence="3">Leaves</tissue>
    </source>
</reference>
<evidence type="ECO:0000256" key="1">
    <source>
        <dbReference type="SAM" id="MobiDB-lite"/>
    </source>
</evidence>
<sequence>MLIDIQEKQLHTKERASDFNLDLPNEIASDDPTNEEDKSPLQRHEFSFSSQGVRRELRKAWLFSSSDCVIVTSFEVVSSSILVIGVLLEVLAFLIGYKLWLVF</sequence>
<keyword evidence="2" id="KW-0812">Transmembrane</keyword>
<dbReference type="AlphaFoldDB" id="A0A834LEH3"/>
<keyword evidence="2" id="KW-1133">Transmembrane helix</keyword>
<dbReference type="Proteomes" id="UP000626092">
    <property type="component" value="Unassembled WGS sequence"/>
</dbReference>
<feature type="transmembrane region" description="Helical" evidence="2">
    <location>
        <begin position="81"/>
        <end position="101"/>
    </location>
</feature>
<organism evidence="3 4">
    <name type="scientific">Rhododendron simsii</name>
    <name type="common">Sims's rhododendron</name>
    <dbReference type="NCBI Taxonomy" id="118357"/>
    <lineage>
        <taxon>Eukaryota</taxon>
        <taxon>Viridiplantae</taxon>
        <taxon>Streptophyta</taxon>
        <taxon>Embryophyta</taxon>
        <taxon>Tracheophyta</taxon>
        <taxon>Spermatophyta</taxon>
        <taxon>Magnoliopsida</taxon>
        <taxon>eudicotyledons</taxon>
        <taxon>Gunneridae</taxon>
        <taxon>Pentapetalae</taxon>
        <taxon>asterids</taxon>
        <taxon>Ericales</taxon>
        <taxon>Ericaceae</taxon>
        <taxon>Ericoideae</taxon>
        <taxon>Rhodoreae</taxon>
        <taxon>Rhododendron</taxon>
    </lineage>
</organism>
<accession>A0A834LEH3</accession>
<keyword evidence="2" id="KW-0472">Membrane</keyword>
<evidence type="ECO:0000313" key="4">
    <source>
        <dbReference type="Proteomes" id="UP000626092"/>
    </source>
</evidence>
<protein>
    <submittedName>
        <fullName evidence="3">Uncharacterized protein</fullName>
    </submittedName>
</protein>
<dbReference type="EMBL" id="WJXA01000009">
    <property type="protein sequence ID" value="KAF7132347.1"/>
    <property type="molecule type" value="Genomic_DNA"/>
</dbReference>